<dbReference type="Gene3D" id="1.25.40.10">
    <property type="entry name" value="Tetratricopeptide repeat domain"/>
    <property type="match status" value="1"/>
</dbReference>
<dbReference type="Proteomes" id="UP001183610">
    <property type="component" value="Unassembled WGS sequence"/>
</dbReference>
<dbReference type="InterPro" id="IPR011990">
    <property type="entry name" value="TPR-like_helical_dom_sf"/>
</dbReference>
<feature type="compositionally biased region" description="Basic and acidic residues" evidence="1">
    <location>
        <begin position="321"/>
        <end position="332"/>
    </location>
</feature>
<sequence length="344" mass="37368">MQRRSFILLSGAAATAPALDLLMSGSPLLRAAHEGDRVSPQLTTTVEQAVRQARELDDSEGSASTLLWAGGIWQNLGKLITECRYGTAEGLRLHTAHIEMSETYGWMLFDAGHHPQAQRVYQTGLRLAREAADSPGAHQATGNLLASAAYQESWLGQYHEASALLDVAENRRPQSLTPRLRAVVEMRRIALAGQTGDTEALRRADGQTRTHLASARDSEEPYWSLWLSPSAVDAQTGRALLAAHHPDLAEAYLGGRTVDDAEGYPRDRMLFASELAAARAQTGDVTGAAHAARKALTLAAQVGSHRVHRHLDAVTATLRQEHQSHPAVRELLTDTTRPEQPSQP</sequence>
<comment type="caution">
    <text evidence="2">The sequence shown here is derived from an EMBL/GenBank/DDBJ whole genome shotgun (WGS) entry which is preliminary data.</text>
</comment>
<feature type="compositionally biased region" description="Polar residues" evidence="1">
    <location>
        <begin position="333"/>
        <end position="344"/>
    </location>
</feature>
<proteinExistence type="predicted"/>
<dbReference type="EMBL" id="JAVRET010000087">
    <property type="protein sequence ID" value="MDT0412593.1"/>
    <property type="molecule type" value="Genomic_DNA"/>
</dbReference>
<evidence type="ECO:0000313" key="3">
    <source>
        <dbReference type="Proteomes" id="UP001183610"/>
    </source>
</evidence>
<keyword evidence="3" id="KW-1185">Reference proteome</keyword>
<evidence type="ECO:0000256" key="1">
    <source>
        <dbReference type="SAM" id="MobiDB-lite"/>
    </source>
</evidence>
<feature type="region of interest" description="Disordered" evidence="1">
    <location>
        <begin position="321"/>
        <end position="344"/>
    </location>
</feature>
<accession>A0ABU2R8G6</accession>
<gene>
    <name evidence="2" type="ORF">RM698_26535</name>
</gene>
<reference evidence="3" key="1">
    <citation type="submission" date="2023-07" db="EMBL/GenBank/DDBJ databases">
        <title>30 novel species of actinomycetes from the DSMZ collection.</title>
        <authorList>
            <person name="Nouioui I."/>
        </authorList>
    </citation>
    <scope>NUCLEOTIDE SEQUENCE [LARGE SCALE GENOMIC DNA]</scope>
    <source>
        <strain evidence="3">DSM 41979</strain>
    </source>
</reference>
<evidence type="ECO:0000313" key="2">
    <source>
        <dbReference type="EMBL" id="MDT0412593.1"/>
    </source>
</evidence>
<protein>
    <submittedName>
        <fullName evidence="2">XRE family transcriptional regulator</fullName>
    </submittedName>
</protein>
<dbReference type="RefSeq" id="WP_010273919.1">
    <property type="nucleotide sequence ID" value="NZ_JAVRET010000087.1"/>
</dbReference>
<name>A0ABU2R8G6_9ACTN</name>
<organism evidence="2 3">
    <name type="scientific">Streptomyces evansiae</name>
    <dbReference type="NCBI Taxonomy" id="3075535"/>
    <lineage>
        <taxon>Bacteria</taxon>
        <taxon>Bacillati</taxon>
        <taxon>Actinomycetota</taxon>
        <taxon>Actinomycetes</taxon>
        <taxon>Kitasatosporales</taxon>
        <taxon>Streptomycetaceae</taxon>
        <taxon>Streptomyces</taxon>
    </lineage>
</organism>